<keyword evidence="1" id="KW-0732">Signal</keyword>
<dbReference type="PROSITE" id="PS51257">
    <property type="entry name" value="PROKAR_LIPOPROTEIN"/>
    <property type="match status" value="1"/>
</dbReference>
<feature type="region of interest" description="Disordered" evidence="2">
    <location>
        <begin position="30"/>
        <end position="62"/>
    </location>
</feature>
<gene>
    <name evidence="4" type="ORF">GCM10009020_05680</name>
</gene>
<evidence type="ECO:0000259" key="3">
    <source>
        <dbReference type="SMART" id="SM00062"/>
    </source>
</evidence>
<dbReference type="SUPFAM" id="SSF53850">
    <property type="entry name" value="Periplasmic binding protein-like II"/>
    <property type="match status" value="1"/>
</dbReference>
<dbReference type="AlphaFoldDB" id="A0AAV3T668"/>
<dbReference type="PANTHER" id="PTHR35936">
    <property type="entry name" value="MEMBRANE-BOUND LYTIC MUREIN TRANSGLYCOSYLASE F"/>
    <property type="match status" value="1"/>
</dbReference>
<protein>
    <recommendedName>
        <fullName evidence="3">Solute-binding protein family 3/N-terminal domain-containing protein</fullName>
    </recommendedName>
</protein>
<keyword evidence="5" id="KW-1185">Reference proteome</keyword>
<dbReference type="PANTHER" id="PTHR35936:SF17">
    <property type="entry name" value="ARGININE-BINDING EXTRACELLULAR PROTEIN ARTP"/>
    <property type="match status" value="1"/>
</dbReference>
<comment type="caution">
    <text evidence="4">The sequence shown here is derived from an EMBL/GenBank/DDBJ whole genome shotgun (WGS) entry which is preliminary data.</text>
</comment>
<dbReference type="RefSeq" id="WP_343772338.1">
    <property type="nucleotide sequence ID" value="NZ_BAAADV010000001.1"/>
</dbReference>
<accession>A0AAV3T668</accession>
<dbReference type="EMBL" id="BAAADV010000001">
    <property type="protein sequence ID" value="GAA0663788.1"/>
    <property type="molecule type" value="Genomic_DNA"/>
</dbReference>
<dbReference type="SMART" id="SM00062">
    <property type="entry name" value="PBPb"/>
    <property type="match status" value="1"/>
</dbReference>
<reference evidence="4 5" key="1">
    <citation type="journal article" date="2019" name="Int. J. Syst. Evol. Microbiol.">
        <title>The Global Catalogue of Microorganisms (GCM) 10K type strain sequencing project: providing services to taxonomists for standard genome sequencing and annotation.</title>
        <authorList>
            <consortium name="The Broad Institute Genomics Platform"/>
            <consortium name="The Broad Institute Genome Sequencing Center for Infectious Disease"/>
            <person name="Wu L."/>
            <person name="Ma J."/>
        </authorList>
    </citation>
    <scope>NUCLEOTIDE SEQUENCE [LARGE SCALE GENOMIC DNA]</scope>
    <source>
        <strain evidence="4 5">JCM 16328</strain>
    </source>
</reference>
<feature type="domain" description="Solute-binding protein family 3/N-terminal" evidence="3">
    <location>
        <begin position="63"/>
        <end position="290"/>
    </location>
</feature>
<proteinExistence type="predicted"/>
<sequence>MGSGDRSAVGRRDALRLAATSGAVPLLAGCFGENGGSGGDGGDGGGGGTSGAGDPADPDGPRELVVGTAAEFPPFESTEASSPVGFDVDLATAAIEAVEGYELAEWRYDRLFSSLPGALADGDVDVLAAALSITEPRQGDFAFTEPYFDTRQAALVADDDWTPASLDELAGRTLGAQTATTGEALIQTELIEPELVEPNEYASWDTYPAAVAALEQGTVDAVVVDAPAAWSFAADGPASIAFLVGDRVERYGFGVRGDEAELRDALDEGLLAVRESGRYDEIAAEWLSADEDVVEEGGASGANESGD</sequence>
<evidence type="ECO:0000256" key="2">
    <source>
        <dbReference type="SAM" id="MobiDB-lite"/>
    </source>
</evidence>
<dbReference type="Pfam" id="PF00497">
    <property type="entry name" value="SBP_bac_3"/>
    <property type="match status" value="1"/>
</dbReference>
<organism evidence="4 5">
    <name type="scientific">Natronoarchaeum mannanilyticum</name>
    <dbReference type="NCBI Taxonomy" id="926360"/>
    <lineage>
        <taxon>Archaea</taxon>
        <taxon>Methanobacteriati</taxon>
        <taxon>Methanobacteriota</taxon>
        <taxon>Stenosarchaea group</taxon>
        <taxon>Halobacteria</taxon>
        <taxon>Halobacteriales</taxon>
        <taxon>Natronoarchaeaceae</taxon>
    </lineage>
</organism>
<dbReference type="InterPro" id="IPR001638">
    <property type="entry name" value="Solute-binding_3/MltF_N"/>
</dbReference>
<dbReference type="Gene3D" id="3.40.190.10">
    <property type="entry name" value="Periplasmic binding protein-like II"/>
    <property type="match status" value="2"/>
</dbReference>
<name>A0AAV3T668_9EURY</name>
<feature type="compositionally biased region" description="Gly residues" evidence="2">
    <location>
        <begin position="32"/>
        <end position="51"/>
    </location>
</feature>
<evidence type="ECO:0000256" key="1">
    <source>
        <dbReference type="ARBA" id="ARBA00022729"/>
    </source>
</evidence>
<dbReference type="Proteomes" id="UP001500420">
    <property type="component" value="Unassembled WGS sequence"/>
</dbReference>
<evidence type="ECO:0000313" key="5">
    <source>
        <dbReference type="Proteomes" id="UP001500420"/>
    </source>
</evidence>
<evidence type="ECO:0000313" key="4">
    <source>
        <dbReference type="EMBL" id="GAA0663788.1"/>
    </source>
</evidence>